<keyword evidence="1 2" id="KW-0238">DNA-binding</keyword>
<dbReference type="InterPro" id="IPR000424">
    <property type="entry name" value="Primosome_PriB/ssb"/>
</dbReference>
<dbReference type="GO" id="GO:0009295">
    <property type="term" value="C:nucleoid"/>
    <property type="evidence" value="ECO:0007669"/>
    <property type="project" value="TreeGrafter"/>
</dbReference>
<dbReference type="NCBIfam" id="TIGR00621">
    <property type="entry name" value="ssb"/>
    <property type="match status" value="1"/>
</dbReference>
<dbReference type="EMBL" id="OFSM01000024">
    <property type="protein sequence ID" value="SOY31342.1"/>
    <property type="molecule type" value="Genomic_DNA"/>
</dbReference>
<evidence type="ECO:0000313" key="5">
    <source>
        <dbReference type="Proteomes" id="UP000236311"/>
    </source>
</evidence>
<dbReference type="OrthoDB" id="9809878at2"/>
<dbReference type="GO" id="GO:0003697">
    <property type="term" value="F:single-stranded DNA binding"/>
    <property type="evidence" value="ECO:0007669"/>
    <property type="project" value="UniProtKB-UniRule"/>
</dbReference>
<dbReference type="InterPro" id="IPR012340">
    <property type="entry name" value="NA-bd_OB-fold"/>
</dbReference>
<comment type="caution">
    <text evidence="2">Lacks conserved residue(s) required for the propagation of feature annotation.</text>
</comment>
<evidence type="ECO:0000256" key="3">
    <source>
        <dbReference type="RuleBase" id="RU000524"/>
    </source>
</evidence>
<evidence type="ECO:0000256" key="2">
    <source>
        <dbReference type="HAMAP-Rule" id="MF_00984"/>
    </source>
</evidence>
<dbReference type="HAMAP" id="MF_00984">
    <property type="entry name" value="SSB"/>
    <property type="match status" value="1"/>
</dbReference>
<dbReference type="GO" id="GO:0006260">
    <property type="term" value="P:DNA replication"/>
    <property type="evidence" value="ECO:0007669"/>
    <property type="project" value="InterPro"/>
</dbReference>
<dbReference type="RefSeq" id="WP_103241339.1">
    <property type="nucleotide sequence ID" value="NZ_CANRXC010000017.1"/>
</dbReference>
<dbReference type="AlphaFoldDB" id="A0A2K4ZLS3"/>
<proteinExistence type="inferred from homology"/>
<dbReference type="CDD" id="cd04496">
    <property type="entry name" value="SSB_OBF"/>
    <property type="match status" value="1"/>
</dbReference>
<reference evidence="4 5" key="1">
    <citation type="submission" date="2018-01" db="EMBL/GenBank/DDBJ databases">
        <authorList>
            <person name="Gaut B.S."/>
            <person name="Morton B.R."/>
            <person name="Clegg M.T."/>
            <person name="Duvall M.R."/>
        </authorList>
    </citation>
    <scope>NUCLEOTIDE SEQUENCE [LARGE SCALE GENOMIC DNA]</scope>
    <source>
        <strain evidence="4">GP69</strain>
    </source>
</reference>
<protein>
    <recommendedName>
        <fullName evidence="2 3">Single-stranded DNA-binding protein</fullName>
        <shortName evidence="2">SSB</shortName>
    </recommendedName>
</protein>
<name>A0A2K4ZLS3_9FIRM</name>
<dbReference type="Proteomes" id="UP000236311">
    <property type="component" value="Unassembled WGS sequence"/>
</dbReference>
<dbReference type="PANTHER" id="PTHR10302">
    <property type="entry name" value="SINGLE-STRANDED DNA-BINDING PROTEIN"/>
    <property type="match status" value="1"/>
</dbReference>
<dbReference type="InterPro" id="IPR011344">
    <property type="entry name" value="ssDNA-bd"/>
</dbReference>
<keyword evidence="5" id="KW-1185">Reference proteome</keyword>
<organism evidence="4 5">
    <name type="scientific">Acetatifactor muris</name>
    <dbReference type="NCBI Taxonomy" id="879566"/>
    <lineage>
        <taxon>Bacteria</taxon>
        <taxon>Bacillati</taxon>
        <taxon>Bacillota</taxon>
        <taxon>Clostridia</taxon>
        <taxon>Lachnospirales</taxon>
        <taxon>Lachnospiraceae</taxon>
        <taxon>Acetatifactor</taxon>
    </lineage>
</organism>
<evidence type="ECO:0000256" key="1">
    <source>
        <dbReference type="ARBA" id="ARBA00023125"/>
    </source>
</evidence>
<accession>A0A2K4ZLS3</accession>
<evidence type="ECO:0000313" key="4">
    <source>
        <dbReference type="EMBL" id="SOY31342.1"/>
    </source>
</evidence>
<dbReference type="PROSITE" id="PS50935">
    <property type="entry name" value="SSB"/>
    <property type="match status" value="1"/>
</dbReference>
<sequence>MNKVILMGRLTRDPEVRYSQGASQTAVARFSVAVDRRFKREGEPDADFFNCTAFGKQAEFVERYLHKGIKILLSGRVQNDNYTNKDGQMVYSVRVMVDEIEFAESKNASGGNAGGFGGGGSYNNGGFSGGGNSAPAPAGAGDGFMNIPDGIDEELPFN</sequence>
<comment type="subunit">
    <text evidence="2">Homotetramer.</text>
</comment>
<dbReference type="Gene3D" id="2.40.50.140">
    <property type="entry name" value="Nucleic acid-binding proteins"/>
    <property type="match status" value="1"/>
</dbReference>
<dbReference type="SUPFAM" id="SSF50249">
    <property type="entry name" value="Nucleic acid-binding proteins"/>
    <property type="match status" value="1"/>
</dbReference>
<gene>
    <name evidence="4" type="primary">ssb_4</name>
    <name evidence="4" type="ORF">AMURIS_04079</name>
</gene>
<dbReference type="Pfam" id="PF00436">
    <property type="entry name" value="SSB"/>
    <property type="match status" value="1"/>
</dbReference>
<dbReference type="PANTHER" id="PTHR10302:SF27">
    <property type="entry name" value="SINGLE-STRANDED DNA-BINDING PROTEIN"/>
    <property type="match status" value="1"/>
</dbReference>